<dbReference type="Gramene" id="arahy.Tifrunner.gnm2.ann2.Ah17g101100.1">
    <property type="protein sequence ID" value="arahy.Tifrunner.gnm2.ann2.Ah17g101100.1-CDS"/>
    <property type="gene ID" value="arahy.Tifrunner.gnm2.ann2.Ah17g101100"/>
</dbReference>
<evidence type="ECO:0000256" key="2">
    <source>
        <dbReference type="ARBA" id="ARBA00023004"/>
    </source>
</evidence>
<dbReference type="OrthoDB" id="659818at2759"/>
<evidence type="ECO:0000256" key="3">
    <source>
        <dbReference type="SAM" id="MobiDB-lite"/>
    </source>
</evidence>
<dbReference type="PANTHER" id="PTHR34945:SF2">
    <property type="entry name" value="2-OXOGLUTARATE (2OG) AND FE(II)-DEPENDENT OXYGENASE SUPERFAMILY PROTEIN"/>
    <property type="match status" value="1"/>
</dbReference>
<dbReference type="Pfam" id="PF14226">
    <property type="entry name" value="DIOX_N"/>
    <property type="match status" value="1"/>
</dbReference>
<comment type="caution">
    <text evidence="7">The sequence shown here is derived from an EMBL/GenBank/DDBJ whole genome shotgun (WGS) entry which is preliminary data.</text>
</comment>
<accession>A0A444YDH2</accession>
<dbReference type="Proteomes" id="UP000289738">
    <property type="component" value="Chromosome B07"/>
</dbReference>
<keyword evidence="8" id="KW-1185">Reference proteome</keyword>
<protein>
    <submittedName>
        <fullName evidence="7">Uncharacterized protein</fullName>
    </submittedName>
</protein>
<dbReference type="SMR" id="A0A444YDH2"/>
<name>A0A444YDH2_ARAHY</name>
<dbReference type="STRING" id="3818.A0A444YDH2"/>
<keyword evidence="2" id="KW-0408">Iron</keyword>
<organism evidence="7 8">
    <name type="scientific">Arachis hypogaea</name>
    <name type="common">Peanut</name>
    <dbReference type="NCBI Taxonomy" id="3818"/>
    <lineage>
        <taxon>Eukaryota</taxon>
        <taxon>Viridiplantae</taxon>
        <taxon>Streptophyta</taxon>
        <taxon>Embryophyta</taxon>
        <taxon>Tracheophyta</taxon>
        <taxon>Spermatophyta</taxon>
        <taxon>Magnoliopsida</taxon>
        <taxon>eudicotyledons</taxon>
        <taxon>Gunneridae</taxon>
        <taxon>Pentapetalae</taxon>
        <taxon>rosids</taxon>
        <taxon>fabids</taxon>
        <taxon>Fabales</taxon>
        <taxon>Fabaceae</taxon>
        <taxon>Papilionoideae</taxon>
        <taxon>50 kb inversion clade</taxon>
        <taxon>dalbergioids sensu lato</taxon>
        <taxon>Dalbergieae</taxon>
        <taxon>Pterocarpus clade</taxon>
        <taxon>Arachis</taxon>
    </lineage>
</organism>
<evidence type="ECO:0000256" key="1">
    <source>
        <dbReference type="ARBA" id="ARBA00022723"/>
    </source>
</evidence>
<dbReference type="Gene3D" id="2.60.120.330">
    <property type="entry name" value="B-lactam Antibiotic, Isopenicillin N Synthase, Chain"/>
    <property type="match status" value="2"/>
</dbReference>
<dbReference type="InterPro" id="IPR027443">
    <property type="entry name" value="IPNS-like_sf"/>
</dbReference>
<dbReference type="AlphaFoldDB" id="A0A444YDH2"/>
<dbReference type="GO" id="GO:0046872">
    <property type="term" value="F:metal ion binding"/>
    <property type="evidence" value="ECO:0007669"/>
    <property type="project" value="UniProtKB-KW"/>
</dbReference>
<proteinExistence type="predicted"/>
<gene>
    <name evidence="7" type="ORF">Ahy_B07g088012</name>
</gene>
<keyword evidence="4" id="KW-0472">Membrane</keyword>
<evidence type="ECO:0000313" key="7">
    <source>
        <dbReference type="EMBL" id="RYQ99972.1"/>
    </source>
</evidence>
<evidence type="ECO:0000256" key="4">
    <source>
        <dbReference type="SAM" id="Phobius"/>
    </source>
</evidence>
<feature type="compositionally biased region" description="Acidic residues" evidence="3">
    <location>
        <begin position="174"/>
        <end position="190"/>
    </location>
</feature>
<feature type="domain" description="Non-haem dioxygenase N-terminal" evidence="6">
    <location>
        <begin position="118"/>
        <end position="181"/>
    </location>
</feature>
<feature type="compositionally biased region" description="Low complexity" evidence="3">
    <location>
        <begin position="95"/>
        <end position="111"/>
    </location>
</feature>
<keyword evidence="4" id="KW-0812">Transmembrane</keyword>
<evidence type="ECO:0000259" key="6">
    <source>
        <dbReference type="Pfam" id="PF14226"/>
    </source>
</evidence>
<keyword evidence="1" id="KW-0479">Metal-binding</keyword>
<dbReference type="Pfam" id="PF03171">
    <property type="entry name" value="2OG-FeII_Oxy"/>
    <property type="match status" value="1"/>
</dbReference>
<dbReference type="InterPro" id="IPR026992">
    <property type="entry name" value="DIOX_N"/>
</dbReference>
<sequence length="407" mass="45606">MYETTNPRFKKHANLFSVAHFTHFFVFSLSHVMASSAHKHHHLFPNLHGGATTAPPPTPSANQTSLLSTSDAADALSRLLHRLPPNLSLPTNRRSATTSSSSPAATCPPSISLSDNSTDILSSFSQLGFVQLTDHSVPSELATSAESESLALFNLPRDQKESSFPKNWPLGYEREEEDEDKDEDENDDELGLGIGESFRLDSSCSTESSTELILSSLREFSLSLEKLGLKIIDELMKGLGLENPIGNDPTRLCSILWISEDRPGNRPEYSGGFYPYVVALQYQIRREKTYSLLSDSGWVHVVPHVDSILVTLGDIAQVWSNGKLKKVRGRAMGEAKESRCITMSLLITLPTETTVAPLLFLGNEDQKEESDEERERVFHSFDFEDYAWRVYHERLLFKDPLDRYRLN</sequence>
<feature type="transmembrane region" description="Helical" evidence="4">
    <location>
        <begin position="12"/>
        <end position="34"/>
    </location>
</feature>
<reference evidence="7 8" key="1">
    <citation type="submission" date="2019-01" db="EMBL/GenBank/DDBJ databases">
        <title>Sequencing of cultivated peanut Arachis hypogaea provides insights into genome evolution and oil improvement.</title>
        <authorList>
            <person name="Chen X."/>
        </authorList>
    </citation>
    <scope>NUCLEOTIDE SEQUENCE [LARGE SCALE GENOMIC DNA]</scope>
    <source>
        <strain evidence="8">cv. Fuhuasheng</strain>
        <tissue evidence="7">Leaves</tissue>
    </source>
</reference>
<evidence type="ECO:0000313" key="8">
    <source>
        <dbReference type="Proteomes" id="UP000289738"/>
    </source>
</evidence>
<dbReference type="PANTHER" id="PTHR34945">
    <property type="entry name" value="2-OXOGLUTARATE (2OG) AND FE(II)-DEPENDENT OXYGENASE SUPERFAMILY PROTEIN"/>
    <property type="match status" value="1"/>
</dbReference>
<feature type="region of interest" description="Disordered" evidence="3">
    <location>
        <begin position="47"/>
        <end position="66"/>
    </location>
</feature>
<evidence type="ECO:0000259" key="5">
    <source>
        <dbReference type="Pfam" id="PF03171"/>
    </source>
</evidence>
<keyword evidence="4" id="KW-1133">Transmembrane helix</keyword>
<feature type="region of interest" description="Disordered" evidence="3">
    <location>
        <begin position="83"/>
        <end position="111"/>
    </location>
</feature>
<dbReference type="InterPro" id="IPR044861">
    <property type="entry name" value="IPNS-like_FE2OG_OXY"/>
</dbReference>
<feature type="region of interest" description="Disordered" evidence="3">
    <location>
        <begin position="154"/>
        <end position="191"/>
    </location>
</feature>
<feature type="domain" description="Isopenicillin N synthase-like Fe(2+) 2OG dioxygenase" evidence="5">
    <location>
        <begin position="289"/>
        <end position="341"/>
    </location>
</feature>
<dbReference type="SUPFAM" id="SSF51197">
    <property type="entry name" value="Clavaminate synthase-like"/>
    <property type="match status" value="1"/>
</dbReference>
<dbReference type="EMBL" id="SDMP01000017">
    <property type="protein sequence ID" value="RYQ99972.1"/>
    <property type="molecule type" value="Genomic_DNA"/>
</dbReference>